<evidence type="ECO:0000256" key="3">
    <source>
        <dbReference type="ARBA" id="ARBA00022771"/>
    </source>
</evidence>
<dbReference type="InterPro" id="IPR013087">
    <property type="entry name" value="Znf_C2H2_type"/>
</dbReference>
<evidence type="ECO:0000313" key="7">
    <source>
        <dbReference type="EnsemblMetazoa" id="XP_050502482.1"/>
    </source>
</evidence>
<dbReference type="PANTHER" id="PTHR24379">
    <property type="entry name" value="KRAB AND ZINC FINGER DOMAIN-CONTAINING"/>
    <property type="match status" value="1"/>
</dbReference>
<feature type="domain" description="C2H2-type" evidence="6">
    <location>
        <begin position="474"/>
        <end position="502"/>
    </location>
</feature>
<sequence>MYKITCRTCLSLADDDECIQITEHLDNESIKDVLLQYVPQMESTLSDKDRICFICFETLKKFSELIDRCIEIEEQLSNNQIIFENVDSEEEDQNEENYNCDADVLSTKILGFDHDHDYIKNDDSYLTTNNDDENQFEEFLDDNQGEETCENSIETVLIPGTPNTSKLLQEDSTLDSTDENNLSPNIALAASGDEIMDPSIHSLKVECLNDSSMDVDEVGEDCKLNEKGKNKIICQSVDGEKITFYESCEEDDNSDHADENKIFYSSTNGKFIFYESIKRETDGYVCNACGDSFPSQQILSEHYLHHAELRFMCDKCPRIFKTDSALKAHFRLKHTAYERFKCNICGQMFARGDYLKNHEKHHVDSQDKYNLKCKTPGKFLRFKNSDDPVPCKICGKYYNGIQKLKVHLQTHLVVKRFKCNYCDLTYKRWPSLKRHEKTHLESSTTFHRCNVCWKRFSTKEELELHITQHGNPRYRCQVCDEQFHRKYLFDDHYLMKHATSEDIENSKKEVIYDTLLELSTHKELTEEY</sequence>
<keyword evidence="8" id="KW-1185">Reference proteome</keyword>
<keyword evidence="2" id="KW-0677">Repeat</keyword>
<dbReference type="EnsemblMetazoa" id="XM_050646525.1">
    <property type="protein sequence ID" value="XP_050502482.1"/>
    <property type="gene ID" value="LOC126881875"/>
</dbReference>
<evidence type="ECO:0000259" key="6">
    <source>
        <dbReference type="PROSITE" id="PS50157"/>
    </source>
</evidence>
<reference evidence="7" key="1">
    <citation type="submission" date="2025-05" db="UniProtKB">
        <authorList>
            <consortium name="EnsemblMetazoa"/>
        </authorList>
    </citation>
    <scope>IDENTIFICATION</scope>
</reference>
<keyword evidence="1" id="KW-0479">Metal-binding</keyword>
<evidence type="ECO:0000256" key="1">
    <source>
        <dbReference type="ARBA" id="ARBA00022723"/>
    </source>
</evidence>
<evidence type="ECO:0000256" key="5">
    <source>
        <dbReference type="PROSITE-ProRule" id="PRU00042"/>
    </source>
</evidence>
<evidence type="ECO:0000313" key="8">
    <source>
        <dbReference type="Proteomes" id="UP001652700"/>
    </source>
</evidence>
<feature type="domain" description="C2H2-type" evidence="6">
    <location>
        <begin position="417"/>
        <end position="444"/>
    </location>
</feature>
<dbReference type="GeneID" id="126881875"/>
<dbReference type="RefSeq" id="XP_050502482.1">
    <property type="nucleotide sequence ID" value="XM_050646525.1"/>
</dbReference>
<feature type="domain" description="C2H2-type" evidence="6">
    <location>
        <begin position="311"/>
        <end position="339"/>
    </location>
</feature>
<organism evidence="7 8">
    <name type="scientific">Diabrotica virgifera virgifera</name>
    <name type="common">western corn rootworm</name>
    <dbReference type="NCBI Taxonomy" id="50390"/>
    <lineage>
        <taxon>Eukaryota</taxon>
        <taxon>Metazoa</taxon>
        <taxon>Ecdysozoa</taxon>
        <taxon>Arthropoda</taxon>
        <taxon>Hexapoda</taxon>
        <taxon>Insecta</taxon>
        <taxon>Pterygota</taxon>
        <taxon>Neoptera</taxon>
        <taxon>Endopterygota</taxon>
        <taxon>Coleoptera</taxon>
        <taxon>Polyphaga</taxon>
        <taxon>Cucujiformia</taxon>
        <taxon>Chrysomeloidea</taxon>
        <taxon>Chrysomelidae</taxon>
        <taxon>Galerucinae</taxon>
        <taxon>Diabroticina</taxon>
        <taxon>Diabroticites</taxon>
        <taxon>Diabrotica</taxon>
    </lineage>
</organism>
<dbReference type="Pfam" id="PF00096">
    <property type="entry name" value="zf-C2H2"/>
    <property type="match status" value="4"/>
</dbReference>
<dbReference type="PANTHER" id="PTHR24379:SF121">
    <property type="entry name" value="C2H2-TYPE DOMAIN-CONTAINING PROTEIN"/>
    <property type="match status" value="1"/>
</dbReference>
<proteinExistence type="predicted"/>
<dbReference type="PROSITE" id="PS00028">
    <property type="entry name" value="ZINC_FINGER_C2H2_1"/>
    <property type="match status" value="7"/>
</dbReference>
<feature type="domain" description="C2H2-type" evidence="6">
    <location>
        <begin position="340"/>
        <end position="367"/>
    </location>
</feature>
<evidence type="ECO:0000256" key="4">
    <source>
        <dbReference type="ARBA" id="ARBA00022833"/>
    </source>
</evidence>
<evidence type="ECO:0000256" key="2">
    <source>
        <dbReference type="ARBA" id="ARBA00022737"/>
    </source>
</evidence>
<keyword evidence="4" id="KW-0862">Zinc</keyword>
<dbReference type="Pfam" id="PF13912">
    <property type="entry name" value="zf-C2H2_6"/>
    <property type="match status" value="1"/>
</dbReference>
<dbReference type="InterPro" id="IPR012934">
    <property type="entry name" value="Znf_AD"/>
</dbReference>
<name>A0ABM5JX18_DIAVI</name>
<dbReference type="Proteomes" id="UP001652700">
    <property type="component" value="Unplaced"/>
</dbReference>
<dbReference type="SUPFAM" id="SSF57667">
    <property type="entry name" value="beta-beta-alpha zinc fingers"/>
    <property type="match status" value="4"/>
</dbReference>
<feature type="domain" description="C2H2-type" evidence="6">
    <location>
        <begin position="389"/>
        <end position="416"/>
    </location>
</feature>
<dbReference type="SMART" id="SM00868">
    <property type="entry name" value="zf-AD"/>
    <property type="match status" value="1"/>
</dbReference>
<keyword evidence="3 5" id="KW-0863">Zinc-finger</keyword>
<feature type="domain" description="C2H2-type" evidence="6">
    <location>
        <begin position="447"/>
        <end position="474"/>
    </location>
</feature>
<dbReference type="InterPro" id="IPR036236">
    <property type="entry name" value="Znf_C2H2_sf"/>
</dbReference>
<feature type="domain" description="C2H2-type" evidence="6">
    <location>
        <begin position="284"/>
        <end position="311"/>
    </location>
</feature>
<dbReference type="Gene3D" id="3.30.160.60">
    <property type="entry name" value="Classic Zinc Finger"/>
    <property type="match status" value="4"/>
</dbReference>
<dbReference type="PROSITE" id="PS50157">
    <property type="entry name" value="ZINC_FINGER_C2H2_2"/>
    <property type="match status" value="7"/>
</dbReference>
<dbReference type="SMART" id="SM00355">
    <property type="entry name" value="ZnF_C2H2"/>
    <property type="match status" value="7"/>
</dbReference>
<accession>A0ABM5JX18</accession>
<protein>
    <recommendedName>
        <fullName evidence="6">C2H2-type domain-containing protein</fullName>
    </recommendedName>
</protein>